<dbReference type="GeneID" id="90542365"/>
<dbReference type="Proteomes" id="UP001334084">
    <property type="component" value="Chromosome 9"/>
</dbReference>
<dbReference type="AlphaFoldDB" id="A0AAX4JF92"/>
<accession>A0AAX4JF92</accession>
<gene>
    <name evidence="1" type="ORF">VNE69_09086</name>
</gene>
<evidence type="ECO:0000313" key="1">
    <source>
        <dbReference type="EMBL" id="WUR04531.1"/>
    </source>
</evidence>
<protein>
    <submittedName>
        <fullName evidence="1">Uncharacterized protein</fullName>
    </submittedName>
</protein>
<proteinExistence type="predicted"/>
<evidence type="ECO:0000313" key="2">
    <source>
        <dbReference type="Proteomes" id="UP001334084"/>
    </source>
</evidence>
<organism evidence="1 2">
    <name type="scientific">Vairimorpha necatrix</name>
    <dbReference type="NCBI Taxonomy" id="6039"/>
    <lineage>
        <taxon>Eukaryota</taxon>
        <taxon>Fungi</taxon>
        <taxon>Fungi incertae sedis</taxon>
        <taxon>Microsporidia</taxon>
        <taxon>Nosematidae</taxon>
        <taxon>Vairimorpha</taxon>
    </lineage>
</organism>
<sequence>MLCRHIITILEYKMKVMKDLCNFCLLFAGYNNIFNCVMKQKQCYRDEFIEIHESDKDEIDRKHEIIRKQIEIYTRQIELILQYSVLSVLFHTTTGEAKNAEFKNVFDKNEIINFKKN</sequence>
<dbReference type="EMBL" id="CP142734">
    <property type="protein sequence ID" value="WUR04531.1"/>
    <property type="molecule type" value="Genomic_DNA"/>
</dbReference>
<keyword evidence="2" id="KW-1185">Reference proteome</keyword>
<reference evidence="1" key="1">
    <citation type="journal article" date="2024" name="BMC Genomics">
        <title>Functional annotation of a divergent genome using sequence and structure-based similarity.</title>
        <authorList>
            <person name="Svedberg D."/>
            <person name="Winiger R.R."/>
            <person name="Berg A."/>
            <person name="Sharma H."/>
            <person name="Tellgren-Roth C."/>
            <person name="Debrunner-Vossbrinck B.A."/>
            <person name="Vossbrinck C.R."/>
            <person name="Barandun J."/>
        </authorList>
    </citation>
    <scope>NUCLEOTIDE SEQUENCE</scope>
    <source>
        <strain evidence="1">Illinois isolate</strain>
    </source>
</reference>
<dbReference type="RefSeq" id="XP_065330676.1">
    <property type="nucleotide sequence ID" value="XM_065474604.1"/>
</dbReference>
<name>A0AAX4JF92_9MICR</name>
<dbReference type="KEGG" id="vnx:VNE69_09086"/>